<dbReference type="OrthoDB" id="9793175at2"/>
<dbReference type="PANTHER" id="PTHR30532:SF21">
    <property type="entry name" value="SIDEROPHORE-BINDING LIPOPROTEIN YFIY-RELATED"/>
    <property type="match status" value="1"/>
</dbReference>
<dbReference type="GO" id="GO:0030288">
    <property type="term" value="C:outer membrane-bounded periplasmic space"/>
    <property type="evidence" value="ECO:0007669"/>
    <property type="project" value="TreeGrafter"/>
</dbReference>
<dbReference type="CDD" id="cd01146">
    <property type="entry name" value="FhuD"/>
    <property type="match status" value="1"/>
</dbReference>
<dbReference type="GO" id="GO:0005886">
    <property type="term" value="C:plasma membrane"/>
    <property type="evidence" value="ECO:0007669"/>
    <property type="project" value="UniProtKB-SubCell"/>
</dbReference>
<dbReference type="STRING" id="571933.SAMN05216362_12817"/>
<evidence type="ECO:0000256" key="2">
    <source>
        <dbReference type="ARBA" id="ARBA00008814"/>
    </source>
</evidence>
<gene>
    <name evidence="9" type="ORF">SAMN05216362_12817</name>
</gene>
<keyword evidence="3" id="KW-0813">Transport</keyword>
<dbReference type="FunFam" id="3.40.50.1980:FF:000018">
    <property type="entry name" value="Iron(III) dicitrate-binding periplasmic protein"/>
    <property type="match status" value="1"/>
</dbReference>
<feature type="compositionally biased region" description="Acidic residues" evidence="6">
    <location>
        <begin position="27"/>
        <end position="42"/>
    </location>
</feature>
<protein>
    <submittedName>
        <fullName evidence="9">Iron complex transport system substrate-binding protein</fullName>
    </submittedName>
</protein>
<evidence type="ECO:0000256" key="3">
    <source>
        <dbReference type="ARBA" id="ARBA00022448"/>
    </source>
</evidence>
<dbReference type="EMBL" id="FOES01000028">
    <property type="protein sequence ID" value="SEQ80760.1"/>
    <property type="molecule type" value="Genomic_DNA"/>
</dbReference>
<feature type="coiled-coil region" evidence="5">
    <location>
        <begin position="178"/>
        <end position="205"/>
    </location>
</feature>
<keyword evidence="4 7" id="KW-0732">Signal</keyword>
<dbReference type="RefSeq" id="WP_091774383.1">
    <property type="nucleotide sequence ID" value="NZ_CAESCL010000011.1"/>
</dbReference>
<accession>A0A1H9J1N4</accession>
<dbReference type="PROSITE" id="PS50983">
    <property type="entry name" value="FE_B12_PBP"/>
    <property type="match status" value="1"/>
</dbReference>
<keyword evidence="10" id="KW-1185">Reference proteome</keyword>
<evidence type="ECO:0000313" key="9">
    <source>
        <dbReference type="EMBL" id="SEQ80760.1"/>
    </source>
</evidence>
<dbReference type="InterPro" id="IPR002491">
    <property type="entry name" value="ABC_transptr_periplasmic_BD"/>
</dbReference>
<proteinExistence type="inferred from homology"/>
<dbReference type="PROSITE" id="PS51257">
    <property type="entry name" value="PROKAR_LIPOPROTEIN"/>
    <property type="match status" value="1"/>
</dbReference>
<organism evidence="9 10">
    <name type="scientific">Piscibacillus halophilus</name>
    <dbReference type="NCBI Taxonomy" id="571933"/>
    <lineage>
        <taxon>Bacteria</taxon>
        <taxon>Bacillati</taxon>
        <taxon>Bacillota</taxon>
        <taxon>Bacilli</taxon>
        <taxon>Bacillales</taxon>
        <taxon>Bacillaceae</taxon>
        <taxon>Piscibacillus</taxon>
    </lineage>
</organism>
<feature type="domain" description="Fe/B12 periplasmic-binding" evidence="8">
    <location>
        <begin position="70"/>
        <end position="333"/>
    </location>
</feature>
<evidence type="ECO:0000256" key="1">
    <source>
        <dbReference type="ARBA" id="ARBA00004193"/>
    </source>
</evidence>
<comment type="subcellular location">
    <subcellularLocation>
        <location evidence="1">Cell membrane</location>
        <topology evidence="1">Lipid-anchor</topology>
    </subcellularLocation>
</comment>
<feature type="region of interest" description="Disordered" evidence="6">
    <location>
        <begin position="27"/>
        <end position="51"/>
    </location>
</feature>
<dbReference type="InterPro" id="IPR051313">
    <property type="entry name" value="Bact_iron-sidero_bind"/>
</dbReference>
<evidence type="ECO:0000256" key="4">
    <source>
        <dbReference type="ARBA" id="ARBA00022729"/>
    </source>
</evidence>
<feature type="signal peptide" evidence="7">
    <location>
        <begin position="1"/>
        <end position="21"/>
    </location>
</feature>
<dbReference type="PANTHER" id="PTHR30532">
    <property type="entry name" value="IRON III DICITRATE-BINDING PERIPLASMIC PROTEIN"/>
    <property type="match status" value="1"/>
</dbReference>
<dbReference type="SUPFAM" id="SSF53807">
    <property type="entry name" value="Helical backbone' metal receptor"/>
    <property type="match status" value="1"/>
</dbReference>
<evidence type="ECO:0000256" key="6">
    <source>
        <dbReference type="SAM" id="MobiDB-lite"/>
    </source>
</evidence>
<evidence type="ECO:0000313" key="10">
    <source>
        <dbReference type="Proteomes" id="UP000199427"/>
    </source>
</evidence>
<dbReference type="Pfam" id="PF01497">
    <property type="entry name" value="Peripla_BP_2"/>
    <property type="match status" value="1"/>
</dbReference>
<feature type="chain" id="PRO_5011634663" evidence="7">
    <location>
        <begin position="22"/>
        <end position="333"/>
    </location>
</feature>
<dbReference type="Gene3D" id="3.40.50.1980">
    <property type="entry name" value="Nitrogenase molybdenum iron protein domain"/>
    <property type="match status" value="2"/>
</dbReference>
<evidence type="ECO:0000256" key="7">
    <source>
        <dbReference type="SAM" id="SignalP"/>
    </source>
</evidence>
<reference evidence="9 10" key="1">
    <citation type="submission" date="2016-10" db="EMBL/GenBank/DDBJ databases">
        <authorList>
            <person name="de Groot N.N."/>
        </authorList>
    </citation>
    <scope>NUCLEOTIDE SEQUENCE [LARGE SCALE GENOMIC DNA]</scope>
    <source>
        <strain evidence="9 10">DSM 21633</strain>
    </source>
</reference>
<keyword evidence="5" id="KW-0175">Coiled coil</keyword>
<dbReference type="GO" id="GO:1901678">
    <property type="term" value="P:iron coordination entity transport"/>
    <property type="evidence" value="ECO:0007669"/>
    <property type="project" value="UniProtKB-ARBA"/>
</dbReference>
<comment type="similarity">
    <text evidence="2">Belongs to the bacterial solute-binding protein 8 family.</text>
</comment>
<dbReference type="Proteomes" id="UP000199427">
    <property type="component" value="Unassembled WGS sequence"/>
</dbReference>
<dbReference type="AlphaFoldDB" id="A0A1H9J1N4"/>
<sequence>MFKSNAWKLALLLIALVFALAACGSSDDSEESAGDQNEDNQEESNNKEEAGSYTVEHAMGETTIEGKPERIVVLTNHGTEALLSLGITPVGAVQSWTGDPWYEHISEDMEGVEVVGTESGINLEKIAELDPDLILANKMRQEEHYDKLSAIAPTVYEETLRGDWKINFELIAEAVNMQEEGQQVLDDYQQRIDELRTKLEEEDKLDTKVSMVRFMPSDVRIYHKDSFSGIILDEIGLARPESQDVDDFAAKGVTKERIDEMDGDVIFYFTYHPEGEDGEAVEEEWVNDPLWNNLNAVQEGNAHEVSDTIWNTAGGVRAANLMLDDLEEKLLSE</sequence>
<evidence type="ECO:0000259" key="8">
    <source>
        <dbReference type="PROSITE" id="PS50983"/>
    </source>
</evidence>
<evidence type="ECO:0000256" key="5">
    <source>
        <dbReference type="SAM" id="Coils"/>
    </source>
</evidence>
<name>A0A1H9J1N4_9BACI</name>